<dbReference type="SUPFAM" id="SSF53244">
    <property type="entry name" value="MurD-like peptide ligases, peptide-binding domain"/>
    <property type="match status" value="1"/>
</dbReference>
<evidence type="ECO:0000256" key="2">
    <source>
        <dbReference type="ARBA" id="ARBA00022741"/>
    </source>
</evidence>
<evidence type="ECO:0000259" key="4">
    <source>
        <dbReference type="Pfam" id="PF08245"/>
    </source>
</evidence>
<dbReference type="Proteomes" id="UP001060070">
    <property type="component" value="Chromosome"/>
</dbReference>
<keyword evidence="3" id="KW-0067">ATP-binding</keyword>
<proteinExistence type="predicted"/>
<sequence length="426" mass="47324">MNARLRKIRENLWQRVRIYKARYARSKSKSIFIGITGSSGKSTTTALLGHILASHGSVHVQLLFHSLQMLSRMLSRRISGVDYAVVEVSASAINSIKPMAELLRPHVAVVTMVRLEHVSSFKTLENVAREKRALVEALEPGGLAVLNADDPHVLAMASAQRFVTFGESDAADYRITDISAAYPRTLGLKLHWRGGVLDLQTAFPGEHFSLPVVAAAAAALELGVPAQTVKDRIETFQPLVNRCQVISPEGGPHFILDSVKAPWHSLPLALDMIAKSTVGEKRIVLGQLSDFTDSTAKYARAYKSAREIANQVIYVGEHAHRSKASQTDRDAGRFVELRTPKEVSDYIRRTAVPGELILVKSSSNLHLERVALSWTHDIKCWIADCGKRDDCLACGLYGVPFEEHRDFLAKRKLARRRHRFGWLLGR</sequence>
<keyword evidence="6" id="KW-1185">Reference proteome</keyword>
<keyword evidence="2" id="KW-0547">Nucleotide-binding</keyword>
<evidence type="ECO:0000313" key="6">
    <source>
        <dbReference type="Proteomes" id="UP001060070"/>
    </source>
</evidence>
<accession>A0AB38T9R8</accession>
<evidence type="ECO:0000313" key="5">
    <source>
        <dbReference type="EMBL" id="UTU51684.1"/>
    </source>
</evidence>
<dbReference type="GO" id="GO:0005524">
    <property type="term" value="F:ATP binding"/>
    <property type="evidence" value="ECO:0007669"/>
    <property type="project" value="UniProtKB-KW"/>
</dbReference>
<dbReference type="InterPro" id="IPR036615">
    <property type="entry name" value="Mur_ligase_C_dom_sf"/>
</dbReference>
<dbReference type="InterPro" id="IPR036565">
    <property type="entry name" value="Mur-like_cat_sf"/>
</dbReference>
<gene>
    <name evidence="5" type="ORF">LRP29_30190</name>
</gene>
<dbReference type="Pfam" id="PF08245">
    <property type="entry name" value="Mur_ligase_M"/>
    <property type="match status" value="1"/>
</dbReference>
<evidence type="ECO:0000256" key="1">
    <source>
        <dbReference type="ARBA" id="ARBA00022598"/>
    </source>
</evidence>
<dbReference type="InterPro" id="IPR051046">
    <property type="entry name" value="MurCDEF_CellWall_CoF430Synth"/>
</dbReference>
<name>A0AB38T9R8_9HYPH</name>
<dbReference type="GO" id="GO:0016881">
    <property type="term" value="F:acid-amino acid ligase activity"/>
    <property type="evidence" value="ECO:0007669"/>
    <property type="project" value="InterPro"/>
</dbReference>
<protein>
    <submittedName>
        <fullName evidence="5">UDP-N-acetylmuramoyl-tripeptide--D-alanyl-D-alanine ligase</fullName>
    </submittedName>
</protein>
<dbReference type="InterPro" id="IPR013221">
    <property type="entry name" value="Mur_ligase_cen"/>
</dbReference>
<feature type="domain" description="Mur ligase central" evidence="4">
    <location>
        <begin position="35"/>
        <end position="219"/>
    </location>
</feature>
<reference evidence="5 6" key="1">
    <citation type="journal article" date="2022" name="Microbiol. Resour. Announc.">
        <title>Complete Genome Sequence of Mesorhizobium ciceri Strain R30, a Rhizobium Used as a Commercial Inoculant for Chickpea in Argentina.</title>
        <authorList>
            <person name="Foresto E."/>
            <person name="Revale S."/>
            <person name="Primo E."/>
            <person name="Nievas F."/>
            <person name="Carezzano E."/>
            <person name="Puente M."/>
            <person name="Alzari P."/>
            <person name="Mart M."/>
            <person name="Ben-Assaya M."/>
            <person name="Mornico D."/>
            <person name="Santoro M."/>
            <person name="Mart F."/>
            <person name="Giordano W."/>
            <person name="Bogino P."/>
        </authorList>
    </citation>
    <scope>NUCLEOTIDE SEQUENCE [LARGE SCALE GENOMIC DNA]</scope>
    <source>
        <strain evidence="5 6">R30</strain>
    </source>
</reference>
<keyword evidence="1 5" id="KW-0436">Ligase</keyword>
<dbReference type="SUPFAM" id="SSF53623">
    <property type="entry name" value="MurD-like peptide ligases, catalytic domain"/>
    <property type="match status" value="1"/>
</dbReference>
<dbReference type="RefSeq" id="WP_024504812.1">
    <property type="nucleotide sequence ID" value="NZ_CP088147.1"/>
</dbReference>
<dbReference type="PANTHER" id="PTHR43024:SF1">
    <property type="entry name" value="UDP-N-ACETYLMURAMOYL-TRIPEPTIDE--D-ALANYL-D-ALANINE LIGASE"/>
    <property type="match status" value="1"/>
</dbReference>
<dbReference type="Gene3D" id="3.40.1190.10">
    <property type="entry name" value="Mur-like, catalytic domain"/>
    <property type="match status" value="1"/>
</dbReference>
<dbReference type="Gene3D" id="3.90.190.20">
    <property type="entry name" value="Mur ligase, C-terminal domain"/>
    <property type="match status" value="1"/>
</dbReference>
<dbReference type="EMBL" id="CP088147">
    <property type="protein sequence ID" value="UTU51684.1"/>
    <property type="molecule type" value="Genomic_DNA"/>
</dbReference>
<dbReference type="PANTHER" id="PTHR43024">
    <property type="entry name" value="UDP-N-ACETYLMURAMOYL-TRIPEPTIDE--D-ALANYL-D-ALANINE LIGASE"/>
    <property type="match status" value="1"/>
</dbReference>
<dbReference type="AlphaFoldDB" id="A0AB38T9R8"/>
<evidence type="ECO:0000256" key="3">
    <source>
        <dbReference type="ARBA" id="ARBA00022840"/>
    </source>
</evidence>
<organism evidence="5 6">
    <name type="scientific">Mesorhizobium ciceri</name>
    <dbReference type="NCBI Taxonomy" id="39645"/>
    <lineage>
        <taxon>Bacteria</taxon>
        <taxon>Pseudomonadati</taxon>
        <taxon>Pseudomonadota</taxon>
        <taxon>Alphaproteobacteria</taxon>
        <taxon>Hyphomicrobiales</taxon>
        <taxon>Phyllobacteriaceae</taxon>
        <taxon>Mesorhizobium</taxon>
    </lineage>
</organism>